<dbReference type="Proteomes" id="UP001049518">
    <property type="component" value="Chromosome"/>
</dbReference>
<evidence type="ECO:0000313" key="5">
    <source>
        <dbReference type="EMBL" id="QXJ20605.1"/>
    </source>
</evidence>
<evidence type="ECO:0000256" key="3">
    <source>
        <dbReference type="ARBA" id="ARBA00022729"/>
    </source>
</evidence>
<feature type="region of interest" description="Disordered" evidence="4">
    <location>
        <begin position="118"/>
        <end position="137"/>
    </location>
</feature>
<evidence type="ECO:0000256" key="2">
    <source>
        <dbReference type="ARBA" id="ARBA00022448"/>
    </source>
</evidence>
<gene>
    <name evidence="5" type="ORF">AGRA3207_001345</name>
</gene>
<accession>A0ABX8QP81</accession>
<dbReference type="InterPro" id="IPR050490">
    <property type="entry name" value="Bact_solute-bd_prot1"/>
</dbReference>
<dbReference type="Gene3D" id="3.40.190.10">
    <property type="entry name" value="Periplasmic binding protein-like II"/>
    <property type="match status" value="2"/>
</dbReference>
<proteinExistence type="inferred from homology"/>
<name>A0ABX8QP81_9ACTN</name>
<dbReference type="RefSeq" id="WP_231333688.1">
    <property type="nucleotide sequence ID" value="NZ_CP059572.1"/>
</dbReference>
<dbReference type="Pfam" id="PF13416">
    <property type="entry name" value="SBP_bac_8"/>
    <property type="match status" value="1"/>
</dbReference>
<keyword evidence="6" id="KW-1185">Reference proteome</keyword>
<dbReference type="InterPro" id="IPR006059">
    <property type="entry name" value="SBP"/>
</dbReference>
<keyword evidence="2" id="KW-0813">Transport</keyword>
<dbReference type="PANTHER" id="PTHR43649:SF34">
    <property type="entry name" value="ABC TRANSPORTER PERIPLASMIC-BINDING PROTEIN YCJN-RELATED"/>
    <property type="match status" value="1"/>
</dbReference>
<evidence type="ECO:0000256" key="4">
    <source>
        <dbReference type="SAM" id="MobiDB-lite"/>
    </source>
</evidence>
<dbReference type="PANTHER" id="PTHR43649">
    <property type="entry name" value="ARABINOSE-BINDING PROTEIN-RELATED"/>
    <property type="match status" value="1"/>
</dbReference>
<dbReference type="PROSITE" id="PS51257">
    <property type="entry name" value="PROKAR_LIPOPROTEIN"/>
    <property type="match status" value="1"/>
</dbReference>
<reference evidence="5" key="1">
    <citation type="submission" date="2020-07" db="EMBL/GenBank/DDBJ databases">
        <authorList>
            <person name="Tarantini F.S."/>
            <person name="Hong K.W."/>
            <person name="Chan K.G."/>
        </authorList>
    </citation>
    <scope>NUCLEOTIDE SEQUENCE</scope>
    <source>
        <strain evidence="5">32-07</strain>
    </source>
</reference>
<keyword evidence="3" id="KW-0732">Signal</keyword>
<sequence length="444" mass="46060">MRRITPAGGPLAGIVACAALVLSGCSDPGGAGAADVGGRGPITFVTGKDRTGYLRRLLDTWNEDHRDERVSVIELPDGPDARRRLVQDAAAGSGAYSVLDLDVAWTAEFAANRWLARLPETPSPGGSGGSSPRKGARLDLAGTLPAAAAAGRYRGDLYAMPFSSDAGMLYYRKDLLEKAGVSAPPRTYAQMWAACDRVRRIPEGEGVDCYLTEVGRNTGIAVSAAEAIGGAGGTIIGQGGRPALDTPAARRGLGFLAGARRDGRMPEDAAGLGPEGGRRLFLSGGLLFLREWSSSYALADGADGSSKVAGRFGVAPLPGPDGPGPAEPGGRGLAVSAFTGHKLTSLDFIRYLTGEAAQRANLLATSRAPALAALYDDPEAVRRFPYLPVLKAALADARPRQAEARRGDVAAAIEGPVHDAVTGRTTVDRALSDLQRRLGPLTAR</sequence>
<evidence type="ECO:0000313" key="6">
    <source>
        <dbReference type="Proteomes" id="UP001049518"/>
    </source>
</evidence>
<dbReference type="EMBL" id="CP059572">
    <property type="protein sequence ID" value="QXJ20605.1"/>
    <property type="molecule type" value="Genomic_DNA"/>
</dbReference>
<dbReference type="SUPFAM" id="SSF53850">
    <property type="entry name" value="Periplasmic binding protein-like II"/>
    <property type="match status" value="1"/>
</dbReference>
<organism evidence="5 6">
    <name type="scientific">Actinomadura graeca</name>
    <dbReference type="NCBI Taxonomy" id="2750812"/>
    <lineage>
        <taxon>Bacteria</taxon>
        <taxon>Bacillati</taxon>
        <taxon>Actinomycetota</taxon>
        <taxon>Actinomycetes</taxon>
        <taxon>Streptosporangiales</taxon>
        <taxon>Thermomonosporaceae</taxon>
        <taxon>Actinomadura</taxon>
    </lineage>
</organism>
<comment type="similarity">
    <text evidence="1">Belongs to the bacterial solute-binding protein 1 family.</text>
</comment>
<protein>
    <submittedName>
        <fullName evidence="5">Extracellular solute-binding protein</fullName>
    </submittedName>
</protein>
<evidence type="ECO:0000256" key="1">
    <source>
        <dbReference type="ARBA" id="ARBA00008520"/>
    </source>
</evidence>